<evidence type="ECO:0008006" key="6">
    <source>
        <dbReference type="Google" id="ProtNLM"/>
    </source>
</evidence>
<organism evidence="2">
    <name type="scientific">uncultured Caudovirales phage</name>
    <dbReference type="NCBI Taxonomy" id="2100421"/>
    <lineage>
        <taxon>Viruses</taxon>
        <taxon>Duplodnaviria</taxon>
        <taxon>Heunggongvirae</taxon>
        <taxon>Uroviricota</taxon>
        <taxon>Caudoviricetes</taxon>
        <taxon>Peduoviridae</taxon>
        <taxon>Maltschvirus</taxon>
        <taxon>Maltschvirus maltsch</taxon>
    </lineage>
</organism>
<proteinExistence type="predicted"/>
<dbReference type="EMBL" id="LR798375">
    <property type="protein sequence ID" value="CAB5227358.1"/>
    <property type="molecule type" value="Genomic_DNA"/>
</dbReference>
<protein>
    <recommendedName>
        <fullName evidence="6">Holin of 3TMs, for gene-transfer release</fullName>
    </recommendedName>
</protein>
<evidence type="ECO:0000313" key="3">
    <source>
        <dbReference type="EMBL" id="CAB4197427.1"/>
    </source>
</evidence>
<dbReference type="EMBL" id="LR797266">
    <property type="protein sequence ID" value="CAB4197427.1"/>
    <property type="molecule type" value="Genomic_DNA"/>
</dbReference>
<evidence type="ECO:0000313" key="4">
    <source>
        <dbReference type="EMBL" id="CAB4212835.1"/>
    </source>
</evidence>
<evidence type="ECO:0000313" key="1">
    <source>
        <dbReference type="EMBL" id="CAB4170168.1"/>
    </source>
</evidence>
<gene>
    <name evidence="2" type="ORF">UFOVP1080_33</name>
    <name evidence="3" type="ORF">UFOVP1321_21</name>
    <name evidence="4" type="ORF">UFOVP1432_42</name>
    <name evidence="5" type="ORF">UFOVP1528_30</name>
    <name evidence="1" type="ORF">UFOVP905_45</name>
</gene>
<dbReference type="EMBL" id="LR796848">
    <property type="protein sequence ID" value="CAB4170168.1"/>
    <property type="molecule type" value="Genomic_DNA"/>
</dbReference>
<evidence type="ECO:0000313" key="2">
    <source>
        <dbReference type="EMBL" id="CAB4183019.1"/>
    </source>
</evidence>
<name>A0A6J5QEW7_9CAUD</name>
<accession>A0A6J5QEW7</accession>
<sequence length="157" mass="17616">MGIIEALVSFLGGTAFRMVWGEVSSWITKKQDHAHELESLRIQGMLEKDRHTRDMEKVQQAHELGIKEIQVQGDLGIQKLEADAFVAAMQQVNKPTGIQWVDAWNALVRPATATMCLLLWIGQFVAGGFMVDEWDISLIGVVLGFYFADRSLAKRSK</sequence>
<reference evidence="2" key="1">
    <citation type="submission" date="2020-05" db="EMBL/GenBank/DDBJ databases">
        <authorList>
            <person name="Chiriac C."/>
            <person name="Salcher M."/>
            <person name="Ghai R."/>
            <person name="Kavagutti S V."/>
        </authorList>
    </citation>
    <scope>NUCLEOTIDE SEQUENCE</scope>
</reference>
<dbReference type="EMBL" id="LR797043">
    <property type="protein sequence ID" value="CAB4183019.1"/>
    <property type="molecule type" value="Genomic_DNA"/>
</dbReference>
<dbReference type="EMBL" id="LR797390">
    <property type="protein sequence ID" value="CAB4212835.1"/>
    <property type="molecule type" value="Genomic_DNA"/>
</dbReference>
<evidence type="ECO:0000313" key="5">
    <source>
        <dbReference type="EMBL" id="CAB5227358.1"/>
    </source>
</evidence>